<feature type="region of interest" description="Disordered" evidence="1">
    <location>
        <begin position="1"/>
        <end position="27"/>
    </location>
</feature>
<gene>
    <name evidence="2" type="ORF">BO78DRAFT_60051</name>
</gene>
<dbReference type="AlphaFoldDB" id="A0A319EEJ7"/>
<proteinExistence type="predicted"/>
<dbReference type="VEuPathDB" id="FungiDB:BO78DRAFT_60051"/>
<dbReference type="EMBL" id="KZ826333">
    <property type="protein sequence ID" value="PYI08642.1"/>
    <property type="molecule type" value="Genomic_DNA"/>
</dbReference>
<evidence type="ECO:0000313" key="2">
    <source>
        <dbReference type="EMBL" id="PYI08642.1"/>
    </source>
</evidence>
<organism evidence="2 3">
    <name type="scientific">Aspergillus sclerotiicarbonarius (strain CBS 121057 / IBT 28362)</name>
    <dbReference type="NCBI Taxonomy" id="1448318"/>
    <lineage>
        <taxon>Eukaryota</taxon>
        <taxon>Fungi</taxon>
        <taxon>Dikarya</taxon>
        <taxon>Ascomycota</taxon>
        <taxon>Pezizomycotina</taxon>
        <taxon>Eurotiomycetes</taxon>
        <taxon>Eurotiomycetidae</taxon>
        <taxon>Eurotiales</taxon>
        <taxon>Aspergillaceae</taxon>
        <taxon>Aspergillus</taxon>
        <taxon>Aspergillus subgen. Circumdati</taxon>
    </lineage>
</organism>
<name>A0A319EEJ7_ASPSB</name>
<feature type="compositionally biased region" description="Basic and acidic residues" evidence="1">
    <location>
        <begin position="18"/>
        <end position="27"/>
    </location>
</feature>
<reference evidence="2 3" key="1">
    <citation type="submission" date="2018-02" db="EMBL/GenBank/DDBJ databases">
        <title>The genomes of Aspergillus section Nigri reveals drivers in fungal speciation.</title>
        <authorList>
            <consortium name="DOE Joint Genome Institute"/>
            <person name="Vesth T.C."/>
            <person name="Nybo J."/>
            <person name="Theobald S."/>
            <person name="Brandl J."/>
            <person name="Frisvad J.C."/>
            <person name="Nielsen K.F."/>
            <person name="Lyhne E.K."/>
            <person name="Kogle M.E."/>
            <person name="Kuo A."/>
            <person name="Riley R."/>
            <person name="Clum A."/>
            <person name="Nolan M."/>
            <person name="Lipzen A."/>
            <person name="Salamov A."/>
            <person name="Henrissat B."/>
            <person name="Wiebenga A."/>
            <person name="De vries R.P."/>
            <person name="Grigoriev I.V."/>
            <person name="Mortensen U.H."/>
            <person name="Andersen M.R."/>
            <person name="Baker S.E."/>
        </authorList>
    </citation>
    <scope>NUCLEOTIDE SEQUENCE [LARGE SCALE GENOMIC DNA]</scope>
    <source>
        <strain evidence="2 3">CBS 121057</strain>
    </source>
</reference>
<protein>
    <submittedName>
        <fullName evidence="2">Uncharacterized protein</fullName>
    </submittedName>
</protein>
<sequence>MDQAIAWWPGNNSNGSRPSERRLDIRHGRGPPIVGPLHISRCMQDLRSGPCLCLGPRRPLPSQLISPWMAGCLPIPPPGFQCPGRLREGLMTRWPTYDVFWNETFASLRECFFSPEDMKTASSSSSRILVYSQVAHFQIRPLDLKCLRIPYSGSMQPMDCLVLLLSIGDTDGVDDVLTDDFVNPVDISDCPGCSSDAEDSEPGDSQRQTLYMSMAVHSVGLSSIYMNMCVNRTLSSHANSALHLSLHKSPF</sequence>
<accession>A0A319EEJ7</accession>
<dbReference type="Proteomes" id="UP000248423">
    <property type="component" value="Unassembled WGS sequence"/>
</dbReference>
<keyword evidence="3" id="KW-1185">Reference proteome</keyword>
<evidence type="ECO:0000313" key="3">
    <source>
        <dbReference type="Proteomes" id="UP000248423"/>
    </source>
</evidence>
<evidence type="ECO:0000256" key="1">
    <source>
        <dbReference type="SAM" id="MobiDB-lite"/>
    </source>
</evidence>